<evidence type="ECO:0000256" key="6">
    <source>
        <dbReference type="ARBA" id="ARBA00023128"/>
    </source>
</evidence>
<evidence type="ECO:0000256" key="4">
    <source>
        <dbReference type="ARBA" id="ARBA00023004"/>
    </source>
</evidence>
<proteinExistence type="predicted"/>
<comment type="caution">
    <text evidence="9">The sequence shown here is derived from an EMBL/GenBank/DDBJ whole genome shotgun (WGS) entry which is preliminary data.</text>
</comment>
<dbReference type="GO" id="GO:0003735">
    <property type="term" value="F:structural constituent of ribosome"/>
    <property type="evidence" value="ECO:0007669"/>
    <property type="project" value="TreeGrafter"/>
</dbReference>
<dbReference type="InterPro" id="IPR015324">
    <property type="entry name" value="Ribosomal_Rsm22-like"/>
</dbReference>
<keyword evidence="2" id="KW-0479">Metal-binding</keyword>
<comment type="subcellular location">
    <subcellularLocation>
        <location evidence="1">Mitochondrion</location>
    </subcellularLocation>
</comment>
<feature type="region of interest" description="Disordered" evidence="8">
    <location>
        <begin position="36"/>
        <end position="64"/>
    </location>
</feature>
<feature type="region of interest" description="Disordered" evidence="8">
    <location>
        <begin position="585"/>
        <end position="685"/>
    </location>
</feature>
<feature type="region of interest" description="Disordered" evidence="8">
    <location>
        <begin position="1"/>
        <end position="20"/>
    </location>
</feature>
<feature type="compositionally biased region" description="Basic and acidic residues" evidence="8">
    <location>
        <begin position="616"/>
        <end position="635"/>
    </location>
</feature>
<sequence>MLVRSARASTPVAGRRHAASAALDRRSLDVYARARQDQLQGDNSSAPISRSGPAKRGKVPRADVALPEELDKTVTGIINGEEDAVAESLPSLRESDSNLTCCSVLTGMDNKRAIHDRAVELYRRLRHTSGPQTAHPGSERLHFDVSTSIAYLAGIMPAVYTSTLSVLEILQQRLELLAKQEGGDSWQPDRLVDYGSGTGSAAWAFERVFGVESESGARKEYVGFEMSRPMLELSSGLFGAIPLRHTDDGSTSGQMSSNSLDARAHHIQVPVAPTTLAKMQLAPNSYADKRTIALAAFSLGDLGRSSRKELVQAMWHSGAEYMILIDRGTPRGSRMVIEARDQLLAYGRREVHIARGVDVEDQVDLELHAAGLEIVPEGIEDAGEAKPVDLSLGSHVIAPVSSAFRLSVSGSAADHGTRTQCPHDSPCPMSGSVRGFCHFSRRLQIPDFLQKTKGTKRGEDDAKYSYVIVRRGQRLQPQEPERPSAFAEMLASLDASQASSPSISGDGDKDESSVAVSAVGSAADRIDPVAELAWSRIVAPPSKGSGHVTLDMCASSGDIERHVISKRLGRQPYYDARKSAWGDSFPHAAHNGPIPSPLTAESTSTLEQKPQNKFGGDFKERSVKADRQRGREAAQELRMGARRARSMRREYARERREHESRQARSKEPDKHGVVEYELDARGNII</sequence>
<reference evidence="9 10" key="1">
    <citation type="submission" date="2020-11" db="EMBL/GenBank/DDBJ databases">
        <title>Kefir isolates.</title>
        <authorList>
            <person name="Marcisauskas S."/>
            <person name="Kim Y."/>
            <person name="Blasche S."/>
        </authorList>
    </citation>
    <scope>NUCLEOTIDE SEQUENCE [LARGE SCALE GENOMIC DNA]</scope>
    <source>
        <strain evidence="9 10">KR</strain>
    </source>
</reference>
<dbReference type="EMBL" id="PUHQ01000034">
    <property type="protein sequence ID" value="KAG0661513.1"/>
    <property type="molecule type" value="Genomic_DNA"/>
</dbReference>
<evidence type="ECO:0000256" key="3">
    <source>
        <dbReference type="ARBA" id="ARBA00022946"/>
    </source>
</evidence>
<keyword evidence="4" id="KW-0408">Iron</keyword>
<keyword evidence="9" id="KW-0689">Ribosomal protein</keyword>
<evidence type="ECO:0000256" key="1">
    <source>
        <dbReference type="ARBA" id="ARBA00004173"/>
    </source>
</evidence>
<feature type="compositionally biased region" description="Polar residues" evidence="8">
    <location>
        <begin position="37"/>
        <end position="48"/>
    </location>
</feature>
<evidence type="ECO:0000256" key="7">
    <source>
        <dbReference type="ARBA" id="ARBA00045681"/>
    </source>
</evidence>
<dbReference type="Proteomes" id="UP000777482">
    <property type="component" value="Unassembled WGS sequence"/>
</dbReference>
<evidence type="ECO:0000256" key="2">
    <source>
        <dbReference type="ARBA" id="ARBA00022723"/>
    </source>
</evidence>
<dbReference type="GO" id="GO:0006412">
    <property type="term" value="P:translation"/>
    <property type="evidence" value="ECO:0007669"/>
    <property type="project" value="InterPro"/>
</dbReference>
<organism evidence="9 10">
    <name type="scientific">Rhodotorula mucilaginosa</name>
    <name type="common">Yeast</name>
    <name type="synonym">Rhodotorula rubra</name>
    <dbReference type="NCBI Taxonomy" id="5537"/>
    <lineage>
        <taxon>Eukaryota</taxon>
        <taxon>Fungi</taxon>
        <taxon>Dikarya</taxon>
        <taxon>Basidiomycota</taxon>
        <taxon>Pucciniomycotina</taxon>
        <taxon>Microbotryomycetes</taxon>
        <taxon>Sporidiobolales</taxon>
        <taxon>Sporidiobolaceae</taxon>
        <taxon>Rhodotorula</taxon>
    </lineage>
</organism>
<accession>A0A9P6W206</accession>
<dbReference type="PANTHER" id="PTHR13184">
    <property type="entry name" value="37S RIBOSOMAL PROTEIN S22"/>
    <property type="match status" value="1"/>
</dbReference>
<dbReference type="Pfam" id="PF09243">
    <property type="entry name" value="Rsm22"/>
    <property type="match status" value="2"/>
</dbReference>
<feature type="compositionally biased region" description="Polar residues" evidence="8">
    <location>
        <begin position="599"/>
        <end position="611"/>
    </location>
</feature>
<dbReference type="OrthoDB" id="421327at2759"/>
<gene>
    <name evidence="9" type="primary">RSM22</name>
    <name evidence="9" type="ORF">C6P46_003925</name>
</gene>
<keyword evidence="3" id="KW-0809">Transit peptide</keyword>
<name>A0A9P6W206_RHOMI</name>
<evidence type="ECO:0000313" key="10">
    <source>
        <dbReference type="Proteomes" id="UP000777482"/>
    </source>
</evidence>
<evidence type="ECO:0000256" key="5">
    <source>
        <dbReference type="ARBA" id="ARBA00023014"/>
    </source>
</evidence>
<keyword evidence="5" id="KW-0411">Iron-sulfur</keyword>
<feature type="compositionally biased region" description="Basic and acidic residues" evidence="8">
    <location>
        <begin position="647"/>
        <end position="685"/>
    </location>
</feature>
<dbReference type="GO" id="GO:0005763">
    <property type="term" value="C:mitochondrial small ribosomal subunit"/>
    <property type="evidence" value="ECO:0007669"/>
    <property type="project" value="TreeGrafter"/>
</dbReference>
<comment type="function">
    <text evidence="7">Mitochondrial ribosome (mitoribosome) assembly factor. Binds at the interface of the head and body domains of the mitochondrial small ribosomal subunit (mt-SSU), occluding the mRNA channel and preventing compaction of the head domain towards the body. Probable inactive methyltransferase: retains the characteristic folding and ability to bind S-adenosyl-L-methionine, but it probably lost its methyltransferase activity.</text>
</comment>
<dbReference type="InterPro" id="IPR052571">
    <property type="entry name" value="Mt_RNA_Methyltransferase"/>
</dbReference>
<dbReference type="GO" id="GO:0051536">
    <property type="term" value="F:iron-sulfur cluster binding"/>
    <property type="evidence" value="ECO:0007669"/>
    <property type="project" value="UniProtKB-KW"/>
</dbReference>
<evidence type="ECO:0000256" key="8">
    <source>
        <dbReference type="SAM" id="MobiDB-lite"/>
    </source>
</evidence>
<dbReference type="GO" id="GO:0008168">
    <property type="term" value="F:methyltransferase activity"/>
    <property type="evidence" value="ECO:0007669"/>
    <property type="project" value="InterPro"/>
</dbReference>
<dbReference type="AlphaFoldDB" id="A0A9P6W206"/>
<protein>
    <submittedName>
        <fullName evidence="9">37S ribosomal protein S22</fullName>
    </submittedName>
</protein>
<dbReference type="GO" id="GO:0046872">
    <property type="term" value="F:metal ion binding"/>
    <property type="evidence" value="ECO:0007669"/>
    <property type="project" value="UniProtKB-KW"/>
</dbReference>
<dbReference type="PANTHER" id="PTHR13184:SF5">
    <property type="entry name" value="METHYLTRANSFERASE-LIKE PROTEIN 17, MITOCHONDRIAL"/>
    <property type="match status" value="1"/>
</dbReference>
<evidence type="ECO:0000313" key="9">
    <source>
        <dbReference type="EMBL" id="KAG0661513.1"/>
    </source>
</evidence>
<keyword evidence="6" id="KW-0496">Mitochondrion</keyword>
<keyword evidence="10" id="KW-1185">Reference proteome</keyword>
<keyword evidence="9" id="KW-0687">Ribonucleoprotein</keyword>